<sequence length="250" mass="28523">MFVVSNEMYADFEKFTINNFVDNCVKEFAVEHPERFAEAGEMKVREFIDLAVQKALDYNMLAEREVKGLITLMTNLGCDFDIDPMFPWARFHRFPDKGKKEKMPESFVRLQEVLGHFNSFQKQTSTVNNAGQSGAAKNTQNLDFRQVVEATNDQDILKILQQIHPSRYAHVPQQALAGQILYTAEENARELGLDPQVGKVLIACLMFLCGFSVIKDPLCVKPASMLDNDISYGMMKEQELSRHINSIIFK</sequence>
<dbReference type="AlphaFoldDB" id="A0A1I3ZDP7"/>
<dbReference type="EMBL" id="FORX01000023">
    <property type="protein sequence ID" value="SFK42177.1"/>
    <property type="molecule type" value="Genomic_DNA"/>
</dbReference>
<gene>
    <name evidence="1" type="ORF">SAMN04488082_12361</name>
</gene>
<dbReference type="RefSeq" id="WP_092378865.1">
    <property type="nucleotide sequence ID" value="NZ_FORX01000023.1"/>
</dbReference>
<reference evidence="2" key="1">
    <citation type="submission" date="2016-10" db="EMBL/GenBank/DDBJ databases">
        <authorList>
            <person name="Varghese N."/>
            <person name="Submissions S."/>
        </authorList>
    </citation>
    <scope>NUCLEOTIDE SEQUENCE [LARGE SCALE GENOMIC DNA]</scope>
    <source>
        <strain evidence="2">DSM 5918</strain>
    </source>
</reference>
<protein>
    <submittedName>
        <fullName evidence="1">Uncharacterized protein</fullName>
    </submittedName>
</protein>
<accession>A0A1I3ZDP7</accession>
<dbReference type="OrthoDB" id="5504085at2"/>
<dbReference type="Proteomes" id="UP000198635">
    <property type="component" value="Unassembled WGS sequence"/>
</dbReference>
<name>A0A1I3ZDP7_9BACT</name>
<proteinExistence type="predicted"/>
<evidence type="ECO:0000313" key="1">
    <source>
        <dbReference type="EMBL" id="SFK42177.1"/>
    </source>
</evidence>
<evidence type="ECO:0000313" key="2">
    <source>
        <dbReference type="Proteomes" id="UP000198635"/>
    </source>
</evidence>
<keyword evidence="2" id="KW-1185">Reference proteome</keyword>
<dbReference type="STRING" id="52560.SAMN04488082_12361"/>
<organism evidence="1 2">
    <name type="scientific">Desulfomicrobium apsheronum</name>
    <dbReference type="NCBI Taxonomy" id="52560"/>
    <lineage>
        <taxon>Bacteria</taxon>
        <taxon>Pseudomonadati</taxon>
        <taxon>Thermodesulfobacteriota</taxon>
        <taxon>Desulfovibrionia</taxon>
        <taxon>Desulfovibrionales</taxon>
        <taxon>Desulfomicrobiaceae</taxon>
        <taxon>Desulfomicrobium</taxon>
    </lineage>
</organism>